<sequence>MKRFIQLMSVVLLSGAMATASNMGANSEVSIMKNNPTTVSGYCDPYERLVGACRSTDGILEKDY</sequence>
<name>A0A6S6TEF5_9BACT</name>
<organism evidence="2">
    <name type="scientific">uncultured Sulfurovum sp</name>
    <dbReference type="NCBI Taxonomy" id="269237"/>
    <lineage>
        <taxon>Bacteria</taxon>
        <taxon>Pseudomonadati</taxon>
        <taxon>Campylobacterota</taxon>
        <taxon>Epsilonproteobacteria</taxon>
        <taxon>Campylobacterales</taxon>
        <taxon>Sulfurovaceae</taxon>
        <taxon>Sulfurovum</taxon>
        <taxon>environmental samples</taxon>
    </lineage>
</organism>
<feature type="chain" id="PRO_5027822013" evidence="1">
    <location>
        <begin position="21"/>
        <end position="64"/>
    </location>
</feature>
<gene>
    <name evidence="2" type="ORF">HELGO_WM4178</name>
</gene>
<protein>
    <submittedName>
        <fullName evidence="2">Uncharacterized protein</fullName>
    </submittedName>
</protein>
<proteinExistence type="predicted"/>
<feature type="signal peptide" evidence="1">
    <location>
        <begin position="1"/>
        <end position="20"/>
    </location>
</feature>
<dbReference type="EMBL" id="CACVAU010000042">
    <property type="protein sequence ID" value="CAA6813277.1"/>
    <property type="molecule type" value="Genomic_DNA"/>
</dbReference>
<evidence type="ECO:0000256" key="1">
    <source>
        <dbReference type="SAM" id="SignalP"/>
    </source>
</evidence>
<evidence type="ECO:0000313" key="2">
    <source>
        <dbReference type="EMBL" id="CAA6813277.1"/>
    </source>
</evidence>
<reference evidence="2" key="1">
    <citation type="submission" date="2020-01" db="EMBL/GenBank/DDBJ databases">
        <authorList>
            <person name="Meier V. D."/>
            <person name="Meier V D."/>
        </authorList>
    </citation>
    <scope>NUCLEOTIDE SEQUENCE</scope>
    <source>
        <strain evidence="2">HLG_WM_MAG_05</strain>
    </source>
</reference>
<dbReference type="AlphaFoldDB" id="A0A6S6TEF5"/>
<keyword evidence="1" id="KW-0732">Signal</keyword>
<accession>A0A6S6TEF5</accession>